<proteinExistence type="predicted"/>
<feature type="non-terminal residue" evidence="1">
    <location>
        <position position="67"/>
    </location>
</feature>
<accession>A0A9N9JE65</accession>
<dbReference type="OrthoDB" id="2438616at2759"/>
<keyword evidence="2" id="KW-1185">Reference proteome</keyword>
<evidence type="ECO:0000313" key="1">
    <source>
        <dbReference type="EMBL" id="CAG8777804.1"/>
    </source>
</evidence>
<comment type="caution">
    <text evidence="1">The sequence shown here is derived from an EMBL/GenBank/DDBJ whole genome shotgun (WGS) entry which is preliminary data.</text>
</comment>
<name>A0A9N9JE65_9GLOM</name>
<feature type="non-terminal residue" evidence="1">
    <location>
        <position position="1"/>
    </location>
</feature>
<dbReference type="AlphaFoldDB" id="A0A9N9JE65"/>
<protein>
    <submittedName>
        <fullName evidence="1">16011_t:CDS:1</fullName>
    </submittedName>
</protein>
<dbReference type="Proteomes" id="UP000789396">
    <property type="component" value="Unassembled WGS sequence"/>
</dbReference>
<evidence type="ECO:0000313" key="2">
    <source>
        <dbReference type="Proteomes" id="UP000789396"/>
    </source>
</evidence>
<reference evidence="1" key="1">
    <citation type="submission" date="2021-06" db="EMBL/GenBank/DDBJ databases">
        <authorList>
            <person name="Kallberg Y."/>
            <person name="Tangrot J."/>
            <person name="Rosling A."/>
        </authorList>
    </citation>
    <scope>NUCLEOTIDE SEQUENCE</scope>
    <source>
        <strain evidence="1">IN212</strain>
    </source>
</reference>
<organism evidence="1 2">
    <name type="scientific">Racocetra fulgida</name>
    <dbReference type="NCBI Taxonomy" id="60492"/>
    <lineage>
        <taxon>Eukaryota</taxon>
        <taxon>Fungi</taxon>
        <taxon>Fungi incertae sedis</taxon>
        <taxon>Mucoromycota</taxon>
        <taxon>Glomeromycotina</taxon>
        <taxon>Glomeromycetes</taxon>
        <taxon>Diversisporales</taxon>
        <taxon>Gigasporaceae</taxon>
        <taxon>Racocetra</taxon>
    </lineage>
</organism>
<sequence length="67" mass="7907">KYRQNLDDLVSSTDLGDKIIQRINEISQMSNIEDATCFIKSWYQEDDLFSEDLEASMLNFIRNLDEK</sequence>
<dbReference type="EMBL" id="CAJVPZ010050596">
    <property type="protein sequence ID" value="CAG8777804.1"/>
    <property type="molecule type" value="Genomic_DNA"/>
</dbReference>
<gene>
    <name evidence="1" type="ORF">RFULGI_LOCUS15553</name>
</gene>